<dbReference type="Gene3D" id="2.170.190.11">
    <property type="entry name" value="Molybdopterin biosynthesis moea protein, domain 3"/>
    <property type="match status" value="1"/>
</dbReference>
<evidence type="ECO:0000256" key="7">
    <source>
        <dbReference type="RuleBase" id="RU365090"/>
    </source>
</evidence>
<dbReference type="EC" id="2.10.1.1" evidence="7"/>
<evidence type="ECO:0000256" key="1">
    <source>
        <dbReference type="ARBA" id="ARBA00002901"/>
    </source>
</evidence>
<evidence type="ECO:0000256" key="5">
    <source>
        <dbReference type="ARBA" id="ARBA00023150"/>
    </source>
</evidence>
<dbReference type="InterPro" id="IPR036425">
    <property type="entry name" value="MoaB/Mog-like_dom_sf"/>
</dbReference>
<evidence type="ECO:0000256" key="3">
    <source>
        <dbReference type="ARBA" id="ARBA00010763"/>
    </source>
</evidence>
<keyword evidence="10" id="KW-1185">Reference proteome</keyword>
<keyword evidence="4 7" id="KW-0500">Molybdenum</keyword>
<comment type="caution">
    <text evidence="9">The sequence shown here is derived from an EMBL/GenBank/DDBJ whole genome shotgun (WGS) entry which is preliminary data.</text>
</comment>
<dbReference type="CDD" id="cd00887">
    <property type="entry name" value="MoeA"/>
    <property type="match status" value="1"/>
</dbReference>
<gene>
    <name evidence="9" type="primary">glp</name>
    <name evidence="9" type="ORF">ACFQB0_00610</name>
</gene>
<evidence type="ECO:0000313" key="9">
    <source>
        <dbReference type="EMBL" id="MFC6354616.1"/>
    </source>
</evidence>
<feature type="domain" description="MoaB/Mog" evidence="8">
    <location>
        <begin position="191"/>
        <end position="330"/>
    </location>
</feature>
<comment type="pathway">
    <text evidence="2 7">Cofactor biosynthesis; molybdopterin biosynthesis.</text>
</comment>
<reference evidence="10" key="1">
    <citation type="journal article" date="2019" name="Int. J. Syst. Evol. Microbiol.">
        <title>The Global Catalogue of Microorganisms (GCM) 10K type strain sequencing project: providing services to taxonomists for standard genome sequencing and annotation.</title>
        <authorList>
            <consortium name="The Broad Institute Genomics Platform"/>
            <consortium name="The Broad Institute Genome Sequencing Center for Infectious Disease"/>
            <person name="Wu L."/>
            <person name="Ma J."/>
        </authorList>
    </citation>
    <scope>NUCLEOTIDE SEQUENCE [LARGE SCALE GENOMIC DNA]</scope>
    <source>
        <strain evidence="10">CCUG 43304</strain>
    </source>
</reference>
<dbReference type="InterPro" id="IPR036688">
    <property type="entry name" value="MoeA_C_domain_IV_sf"/>
</dbReference>
<comment type="function">
    <text evidence="1 7">Catalyzes the insertion of molybdate into adenylated molybdopterin with the concomitant release of AMP.</text>
</comment>
<evidence type="ECO:0000256" key="6">
    <source>
        <dbReference type="ARBA" id="ARBA00047317"/>
    </source>
</evidence>
<protein>
    <recommendedName>
        <fullName evidence="7">Molybdopterin molybdenumtransferase</fullName>
        <ecNumber evidence="7">2.10.1.1</ecNumber>
    </recommendedName>
</protein>
<dbReference type="InterPro" id="IPR038987">
    <property type="entry name" value="MoeA-like"/>
</dbReference>
<dbReference type="SUPFAM" id="SSF63867">
    <property type="entry name" value="MoeA C-terminal domain-like"/>
    <property type="match status" value="1"/>
</dbReference>
<evidence type="ECO:0000313" key="10">
    <source>
        <dbReference type="Proteomes" id="UP001596306"/>
    </source>
</evidence>
<dbReference type="SUPFAM" id="SSF63882">
    <property type="entry name" value="MoeA N-terminal region -like"/>
    <property type="match status" value="1"/>
</dbReference>
<dbReference type="InterPro" id="IPR001453">
    <property type="entry name" value="MoaB/Mog_dom"/>
</dbReference>
<dbReference type="Pfam" id="PF03453">
    <property type="entry name" value="MoeA_N"/>
    <property type="match status" value="1"/>
</dbReference>
<dbReference type="SMART" id="SM00852">
    <property type="entry name" value="MoCF_biosynth"/>
    <property type="match status" value="1"/>
</dbReference>
<dbReference type="InterPro" id="IPR005110">
    <property type="entry name" value="MoeA_linker/N"/>
</dbReference>
<evidence type="ECO:0000256" key="2">
    <source>
        <dbReference type="ARBA" id="ARBA00005046"/>
    </source>
</evidence>
<accession>A0ABW1VC91</accession>
<dbReference type="PANTHER" id="PTHR10192">
    <property type="entry name" value="MOLYBDOPTERIN BIOSYNTHESIS PROTEIN"/>
    <property type="match status" value="1"/>
</dbReference>
<dbReference type="InterPro" id="IPR005111">
    <property type="entry name" value="MoeA_C_domain_IV"/>
</dbReference>
<dbReference type="EMBL" id="JBHSTP010000001">
    <property type="protein sequence ID" value="MFC6354616.1"/>
    <property type="molecule type" value="Genomic_DNA"/>
</dbReference>
<comment type="catalytic activity">
    <reaction evidence="6">
        <text>adenylyl-molybdopterin + molybdate = Mo-molybdopterin + AMP + H(+)</text>
        <dbReference type="Rhea" id="RHEA:35047"/>
        <dbReference type="ChEBI" id="CHEBI:15378"/>
        <dbReference type="ChEBI" id="CHEBI:36264"/>
        <dbReference type="ChEBI" id="CHEBI:62727"/>
        <dbReference type="ChEBI" id="CHEBI:71302"/>
        <dbReference type="ChEBI" id="CHEBI:456215"/>
        <dbReference type="EC" id="2.10.1.1"/>
    </reaction>
</comment>
<keyword evidence="5 7" id="KW-0501">Molybdenum cofactor biosynthesis</keyword>
<dbReference type="RefSeq" id="WP_386726256.1">
    <property type="nucleotide sequence ID" value="NZ_JBHSTP010000001.1"/>
</dbReference>
<dbReference type="SUPFAM" id="SSF53218">
    <property type="entry name" value="Molybdenum cofactor biosynthesis proteins"/>
    <property type="match status" value="1"/>
</dbReference>
<keyword evidence="7" id="KW-0479">Metal-binding</keyword>
<comment type="similarity">
    <text evidence="3 7">Belongs to the MoeA family.</text>
</comment>
<dbReference type="Pfam" id="PF00994">
    <property type="entry name" value="MoCF_biosynth"/>
    <property type="match status" value="1"/>
</dbReference>
<dbReference type="PANTHER" id="PTHR10192:SF5">
    <property type="entry name" value="GEPHYRIN"/>
    <property type="match status" value="1"/>
</dbReference>
<dbReference type="Gene3D" id="2.40.340.10">
    <property type="entry name" value="MoeA, C-terminal, domain IV"/>
    <property type="match status" value="1"/>
</dbReference>
<evidence type="ECO:0000256" key="4">
    <source>
        <dbReference type="ARBA" id="ARBA00022505"/>
    </source>
</evidence>
<comment type="cofactor">
    <cofactor evidence="7">
        <name>Mg(2+)</name>
        <dbReference type="ChEBI" id="CHEBI:18420"/>
    </cofactor>
</comment>
<dbReference type="Proteomes" id="UP001596306">
    <property type="component" value="Unassembled WGS sequence"/>
</dbReference>
<proteinExistence type="inferred from homology"/>
<dbReference type="InterPro" id="IPR036135">
    <property type="entry name" value="MoeA_linker/N_sf"/>
</dbReference>
<dbReference type="Gene3D" id="3.90.105.10">
    <property type="entry name" value="Molybdopterin biosynthesis moea protein, domain 2"/>
    <property type="match status" value="1"/>
</dbReference>
<dbReference type="NCBIfam" id="NF045515">
    <property type="entry name" value="Glp_gephyrin"/>
    <property type="match status" value="1"/>
</dbReference>
<dbReference type="Pfam" id="PF03454">
    <property type="entry name" value="MoeA_C"/>
    <property type="match status" value="1"/>
</dbReference>
<name>A0ABW1VC91_9MICO</name>
<evidence type="ECO:0000259" key="8">
    <source>
        <dbReference type="SMART" id="SM00852"/>
    </source>
</evidence>
<keyword evidence="7" id="KW-0808">Transferase</keyword>
<sequence length="419" mass="42772">MSDASGTAAPTELVTVDEQLARVLATVGPLAPVRLPLAGTWGLTLAGTVTSSTDIPVFDNSAMDGYAVRHADTETASAGNPVVLDVIADIPAGSDHDPFVPTGAAARIMTGAPVPSSTDTIVPLEHTDSGTVRVAITTAPRPSAHIRRAGEDVRAGDAVLEPGVLLTPFRLAAAAAAGSPTLLVRPAPRTAVIATGSELVPPGTPLERGQIPDSNSLLLASLVAEAGGVATRVGTVRDDADALRAELEACRSAGVDLVVLSGGVSVGAYDVVKAVLAPLAGVDFISVAMQPGKPQAFGVLPDGTPVFGLPGNPVSAAVSFEVFVRPALLRMQGRSDIFRPTLRATAHEGWRTPPGRRQYMPVIIDREDAALPRVRQATRGGSGSHLVGGLASADGFAVVPAEASEVLPGDILTVMRVRS</sequence>
<dbReference type="Gene3D" id="3.40.980.10">
    <property type="entry name" value="MoaB/Mog-like domain"/>
    <property type="match status" value="1"/>
</dbReference>
<organism evidence="9 10">
    <name type="scientific">Luethyella okanaganae</name>
    <dbReference type="NCBI Taxonomy" id="69372"/>
    <lineage>
        <taxon>Bacteria</taxon>
        <taxon>Bacillati</taxon>
        <taxon>Actinomycetota</taxon>
        <taxon>Actinomycetes</taxon>
        <taxon>Micrococcales</taxon>
        <taxon>Microbacteriaceae</taxon>
        <taxon>Luethyella</taxon>
    </lineage>
</organism>
<keyword evidence="7" id="KW-0460">Magnesium</keyword>
<dbReference type="NCBIfam" id="TIGR00177">
    <property type="entry name" value="molyb_syn"/>
    <property type="match status" value="1"/>
</dbReference>